<keyword evidence="9" id="KW-0378">Hydrolase</keyword>
<dbReference type="AlphaFoldDB" id="A0AAU9J5W5"/>
<evidence type="ECO:0000313" key="16">
    <source>
        <dbReference type="EMBL" id="CAG9320681.1"/>
    </source>
</evidence>
<evidence type="ECO:0000256" key="12">
    <source>
        <dbReference type="SAM" id="MobiDB-lite"/>
    </source>
</evidence>
<feature type="domain" description="Peptidase A1" evidence="14">
    <location>
        <begin position="51"/>
        <end position="361"/>
    </location>
</feature>
<evidence type="ECO:0000259" key="14">
    <source>
        <dbReference type="PROSITE" id="PS51767"/>
    </source>
</evidence>
<dbReference type="EMBL" id="CAJZBQ010000026">
    <property type="protein sequence ID" value="CAG9320681.1"/>
    <property type="molecule type" value="Genomic_DNA"/>
</dbReference>
<evidence type="ECO:0000256" key="4">
    <source>
        <dbReference type="ARBA" id="ARBA00022723"/>
    </source>
</evidence>
<keyword evidence="8" id="KW-0833">Ubl conjugation pathway</keyword>
<dbReference type="InterPro" id="IPR034164">
    <property type="entry name" value="Pepsin-like_dom"/>
</dbReference>
<keyword evidence="13" id="KW-0812">Transmembrane</keyword>
<feature type="compositionally biased region" description="Gly residues" evidence="12">
    <location>
        <begin position="436"/>
        <end position="445"/>
    </location>
</feature>
<keyword evidence="13" id="KW-0472">Membrane</keyword>
<name>A0AAU9J5W5_9CILI</name>
<feature type="disulfide bond" evidence="11">
    <location>
        <begin position="291"/>
        <end position="324"/>
    </location>
</feature>
<dbReference type="Pfam" id="PF00026">
    <property type="entry name" value="Asp"/>
    <property type="match status" value="1"/>
</dbReference>
<dbReference type="PANTHER" id="PTHR47966:SF51">
    <property type="entry name" value="BETA-SITE APP-CLEAVING ENZYME, ISOFORM A-RELATED"/>
    <property type="match status" value="1"/>
</dbReference>
<keyword evidence="3" id="KW-0808">Transferase</keyword>
<dbReference type="PRINTS" id="PR00792">
    <property type="entry name" value="PEPSIN"/>
</dbReference>
<dbReference type="SMART" id="SM00647">
    <property type="entry name" value="IBR"/>
    <property type="match status" value="2"/>
</dbReference>
<keyword evidence="7" id="KW-0863">Zinc-finger</keyword>
<dbReference type="SUPFAM" id="SSF50630">
    <property type="entry name" value="Acid proteases"/>
    <property type="match status" value="1"/>
</dbReference>
<comment type="caution">
    <text evidence="16">The sequence shown here is derived from an EMBL/GenBank/DDBJ whole genome shotgun (WGS) entry which is preliminary data.</text>
</comment>
<dbReference type="GO" id="GO:0006508">
    <property type="term" value="P:proteolysis"/>
    <property type="evidence" value="ECO:0007669"/>
    <property type="project" value="UniProtKB-KW"/>
</dbReference>
<evidence type="ECO:0000256" key="8">
    <source>
        <dbReference type="ARBA" id="ARBA00022786"/>
    </source>
</evidence>
<feature type="compositionally biased region" description="Gly residues" evidence="12">
    <location>
        <begin position="420"/>
        <end position="429"/>
    </location>
</feature>
<gene>
    <name evidence="16" type="ORF">BSTOLATCC_MIC27152</name>
</gene>
<proteinExistence type="inferred from homology"/>
<accession>A0AAU9J5W5</accession>
<dbReference type="Gene3D" id="2.40.70.10">
    <property type="entry name" value="Acid Proteases"/>
    <property type="match status" value="2"/>
</dbReference>
<dbReference type="InterPro" id="IPR002867">
    <property type="entry name" value="IBR_dom"/>
</dbReference>
<keyword evidence="11" id="KW-1015">Disulfide bond</keyword>
<comment type="similarity">
    <text evidence="1">Belongs to the peptidase A1 family.</text>
</comment>
<keyword evidence="10" id="KW-0862">Zinc</keyword>
<protein>
    <recommendedName>
        <fullName evidence="18">RING-type domain-containing protein</fullName>
    </recommendedName>
</protein>
<dbReference type="Gene3D" id="1.20.120.1750">
    <property type="match status" value="1"/>
</dbReference>
<dbReference type="InterPro" id="IPR044066">
    <property type="entry name" value="TRIAD_supradom"/>
</dbReference>
<reference evidence="16" key="1">
    <citation type="submission" date="2021-09" db="EMBL/GenBank/DDBJ databases">
        <authorList>
            <consortium name="AG Swart"/>
            <person name="Singh M."/>
            <person name="Singh A."/>
            <person name="Seah K."/>
            <person name="Emmerich C."/>
        </authorList>
    </citation>
    <scope>NUCLEOTIDE SEQUENCE</scope>
    <source>
        <strain evidence="16">ATCC30299</strain>
    </source>
</reference>
<organism evidence="16 17">
    <name type="scientific">Blepharisma stoltei</name>
    <dbReference type="NCBI Taxonomy" id="1481888"/>
    <lineage>
        <taxon>Eukaryota</taxon>
        <taxon>Sar</taxon>
        <taxon>Alveolata</taxon>
        <taxon>Ciliophora</taxon>
        <taxon>Postciliodesmatophora</taxon>
        <taxon>Heterotrichea</taxon>
        <taxon>Heterotrichida</taxon>
        <taxon>Blepharismidae</taxon>
        <taxon>Blepharisma</taxon>
    </lineage>
</organism>
<dbReference type="CDD" id="cd05471">
    <property type="entry name" value="pepsin_like"/>
    <property type="match status" value="1"/>
</dbReference>
<evidence type="ECO:0000256" key="6">
    <source>
        <dbReference type="ARBA" id="ARBA00022750"/>
    </source>
</evidence>
<feature type="compositionally biased region" description="Gly residues" evidence="12">
    <location>
        <begin position="452"/>
        <end position="484"/>
    </location>
</feature>
<sequence length="787" mass="86671">MIILFTLASLAEALILLPLFEKADFPNLHPPSSFRQLSASTGLTNYKNKQYFVQIGIGTPQQYFSMLLSLKSSWIFIGGKGCLSCRSWTNKFDITRSSTYKNDFKYLIIDSMGLEGDAGRDKVNIGGIDAKSQGIIVERKEYNMDNIKSDGILGLGFSSSNNGTTPIINTLYEQYNITHKIFSIYLNDLSNPYDLPNFGQSMLIIDGYDLNKYSAEKSFKYISCRASQEGYWQMDFDHAIFNGITFTSGYKAIISVGTSLILGPKEAINGILKQLHNNYSCDDNNLGELFCDCGSNYPDLIIQISGVKFTIKPAAYFYKWNDYCWPSFNYTNVPNTWVLGDTFLRRFYTVYDMENMKIGFATVGNVSQIYSNATNTGGSSGNNSTSGTNSTNPGSHGGGNNSTTSGGSSGSGSGTNNSTTGGGSSGSGSGTNNSTTGGGSSGSGSGANNSTTGGGSSGNGSGSTGGGSSGNGSGSSGGGSGSSGGKNPDNSSSHKSSSSNDDWKLYLSIAIPTSVLFSILVFVIIFLYIKYRKRMKNQSDDNLEECRICMGRLPLRLLKKLTCNHYFCSKDLRQMLEFYIAENAIAKAMKCPNENCNGEISSLIMQDILSKEAMEKLNYFMINRNFRIIKCPKCNQKFESSQERRATCINCYMDFCSYCQEIWHEIDNCREMFIQRRLKELEASGEMVAQCPGCKAPYLKDHRCDHVQCVDPKCNVLFCFGCSANRSPIIAHWEHYHRPDCAHFQENNRQVRDRYSPEKCSECKILGRLCLPPQKLRVPRRFGPGES</sequence>
<evidence type="ECO:0000256" key="10">
    <source>
        <dbReference type="ARBA" id="ARBA00022833"/>
    </source>
</evidence>
<evidence type="ECO:0000256" key="2">
    <source>
        <dbReference type="ARBA" id="ARBA00022670"/>
    </source>
</evidence>
<dbReference type="Proteomes" id="UP001162131">
    <property type="component" value="Unassembled WGS sequence"/>
</dbReference>
<dbReference type="CDD" id="cd20335">
    <property type="entry name" value="BRcat_RBR"/>
    <property type="match status" value="1"/>
</dbReference>
<dbReference type="InterPro" id="IPR021109">
    <property type="entry name" value="Peptidase_aspartic_dom_sf"/>
</dbReference>
<dbReference type="Gene3D" id="3.30.40.10">
    <property type="entry name" value="Zinc/RING finger domain, C3HC4 (zinc finger)"/>
    <property type="match status" value="1"/>
</dbReference>
<keyword evidence="13" id="KW-1133">Transmembrane helix</keyword>
<evidence type="ECO:0000256" key="1">
    <source>
        <dbReference type="ARBA" id="ARBA00007447"/>
    </source>
</evidence>
<keyword evidence="4" id="KW-0479">Metal-binding</keyword>
<feature type="compositionally biased region" description="Low complexity" evidence="12">
    <location>
        <begin position="376"/>
        <end position="394"/>
    </location>
</feature>
<feature type="region of interest" description="Disordered" evidence="12">
    <location>
        <begin position="376"/>
        <end position="499"/>
    </location>
</feature>
<evidence type="ECO:0008006" key="18">
    <source>
        <dbReference type="Google" id="ProtNLM"/>
    </source>
</evidence>
<evidence type="ECO:0000256" key="3">
    <source>
        <dbReference type="ARBA" id="ARBA00022679"/>
    </source>
</evidence>
<dbReference type="SUPFAM" id="SSF57850">
    <property type="entry name" value="RING/U-box"/>
    <property type="match status" value="3"/>
</dbReference>
<evidence type="ECO:0000256" key="5">
    <source>
        <dbReference type="ARBA" id="ARBA00022737"/>
    </source>
</evidence>
<evidence type="ECO:0000256" key="11">
    <source>
        <dbReference type="PIRSR" id="PIRSR601461-2"/>
    </source>
</evidence>
<feature type="compositionally biased region" description="Low complexity" evidence="12">
    <location>
        <begin position="485"/>
        <end position="499"/>
    </location>
</feature>
<keyword evidence="2" id="KW-0645">Protease</keyword>
<dbReference type="GO" id="GO:0016740">
    <property type="term" value="F:transferase activity"/>
    <property type="evidence" value="ECO:0007669"/>
    <property type="project" value="UniProtKB-KW"/>
</dbReference>
<dbReference type="PROSITE" id="PS51873">
    <property type="entry name" value="TRIAD"/>
    <property type="match status" value="1"/>
</dbReference>
<feature type="domain" description="RING-type" evidence="15">
    <location>
        <begin position="542"/>
        <end position="751"/>
    </location>
</feature>
<evidence type="ECO:0000259" key="15">
    <source>
        <dbReference type="PROSITE" id="PS51873"/>
    </source>
</evidence>
<keyword evidence="17" id="KW-1185">Reference proteome</keyword>
<dbReference type="PROSITE" id="PS51767">
    <property type="entry name" value="PEPTIDASE_A1"/>
    <property type="match status" value="1"/>
</dbReference>
<dbReference type="PANTHER" id="PTHR47966">
    <property type="entry name" value="BETA-SITE APP-CLEAVING ENZYME, ISOFORM A-RELATED"/>
    <property type="match status" value="1"/>
</dbReference>
<dbReference type="InterPro" id="IPR001461">
    <property type="entry name" value="Aspartic_peptidase_A1"/>
</dbReference>
<dbReference type="CDD" id="cd20336">
    <property type="entry name" value="Rcat_RBR"/>
    <property type="match status" value="1"/>
</dbReference>
<evidence type="ECO:0000256" key="9">
    <source>
        <dbReference type="ARBA" id="ARBA00022801"/>
    </source>
</evidence>
<feature type="transmembrane region" description="Helical" evidence="13">
    <location>
        <begin position="505"/>
        <end position="529"/>
    </location>
</feature>
<evidence type="ECO:0000256" key="7">
    <source>
        <dbReference type="ARBA" id="ARBA00022771"/>
    </source>
</evidence>
<dbReference type="InterPro" id="IPR013083">
    <property type="entry name" value="Znf_RING/FYVE/PHD"/>
</dbReference>
<dbReference type="GO" id="GO:0008270">
    <property type="term" value="F:zinc ion binding"/>
    <property type="evidence" value="ECO:0007669"/>
    <property type="project" value="UniProtKB-KW"/>
</dbReference>
<keyword evidence="5" id="KW-0677">Repeat</keyword>
<evidence type="ECO:0000313" key="17">
    <source>
        <dbReference type="Proteomes" id="UP001162131"/>
    </source>
</evidence>
<keyword evidence="6" id="KW-0064">Aspartyl protease</keyword>
<evidence type="ECO:0000256" key="13">
    <source>
        <dbReference type="SAM" id="Phobius"/>
    </source>
</evidence>
<dbReference type="InterPro" id="IPR033121">
    <property type="entry name" value="PEPTIDASE_A1"/>
</dbReference>
<dbReference type="GO" id="GO:0004190">
    <property type="term" value="F:aspartic-type endopeptidase activity"/>
    <property type="evidence" value="ECO:0007669"/>
    <property type="project" value="UniProtKB-KW"/>
</dbReference>